<reference evidence="1" key="1">
    <citation type="submission" date="2019-08" db="EMBL/GenBank/DDBJ databases">
        <authorList>
            <person name="Kucharzyk K."/>
            <person name="Murdoch R.W."/>
            <person name="Higgins S."/>
            <person name="Loffler F."/>
        </authorList>
    </citation>
    <scope>NUCLEOTIDE SEQUENCE</scope>
</reference>
<accession>A0A645HAL5</accession>
<dbReference type="AlphaFoldDB" id="A0A645HAL5"/>
<proteinExistence type="predicted"/>
<comment type="caution">
    <text evidence="1">The sequence shown here is derived from an EMBL/GenBank/DDBJ whole genome shotgun (WGS) entry which is preliminary data.</text>
</comment>
<evidence type="ECO:0000313" key="1">
    <source>
        <dbReference type="EMBL" id="MPN36068.1"/>
    </source>
</evidence>
<dbReference type="EMBL" id="VSSQ01089996">
    <property type="protein sequence ID" value="MPN36068.1"/>
    <property type="molecule type" value="Genomic_DNA"/>
</dbReference>
<sequence>MMDNREIKPVIARMKMAEVEMADESSSLLRAP</sequence>
<name>A0A645HAL5_9ZZZZ</name>
<gene>
    <name evidence="1" type="ORF">SDC9_183573</name>
</gene>
<organism evidence="1">
    <name type="scientific">bioreactor metagenome</name>
    <dbReference type="NCBI Taxonomy" id="1076179"/>
    <lineage>
        <taxon>unclassified sequences</taxon>
        <taxon>metagenomes</taxon>
        <taxon>ecological metagenomes</taxon>
    </lineage>
</organism>
<protein>
    <submittedName>
        <fullName evidence="1">Uncharacterized protein</fullName>
    </submittedName>
</protein>